<gene>
    <name evidence="1" type="ORF">AR543_p0042</name>
</gene>
<geneLocation type="plasmid" evidence="1 2">
    <name>unnamed1</name>
</geneLocation>
<protein>
    <submittedName>
        <fullName evidence="1">Uncharacterized protein</fullName>
    </submittedName>
</protein>
<evidence type="ECO:0000313" key="1">
    <source>
        <dbReference type="EMBL" id="ARR10650.1"/>
    </source>
</evidence>
<dbReference type="EMBL" id="CP021170">
    <property type="protein sequence ID" value="ARR10650.1"/>
    <property type="molecule type" value="Genomic_DNA"/>
</dbReference>
<sequence length="173" mass="20143">MIRTTLDVKLQESKHHYEHMIQYVNEKDLTKLKYEISAFINAARSILQYAHKTAKQQDKENVYKELVSANPTLKFFKDLRDENIHTKLVEVTAHANAEITMGFIIRQENTTDEEIEGIKAEQANQTPLQTRTIEQYFFDEKPEEEVLPLCEKYLVELEKFTAEAKVKGIAPVI</sequence>
<keyword evidence="2" id="KW-1185">Reference proteome</keyword>
<accession>A0A1X9T3V3</accession>
<dbReference type="Proteomes" id="UP000078148">
    <property type="component" value="Plasmid unnamed1"/>
</dbReference>
<name>A0A1X9T3V3_9BACL</name>
<dbReference type="OrthoDB" id="2989401at2"/>
<organism evidence="1 2">
    <name type="scientific">Paenibacillus bovis</name>
    <dbReference type="NCBI Taxonomy" id="1616788"/>
    <lineage>
        <taxon>Bacteria</taxon>
        <taxon>Bacillati</taxon>
        <taxon>Bacillota</taxon>
        <taxon>Bacilli</taxon>
        <taxon>Bacillales</taxon>
        <taxon>Paenibacillaceae</taxon>
        <taxon>Paenibacillus</taxon>
    </lineage>
</organism>
<dbReference type="AlphaFoldDB" id="A0A1X9T3V3"/>
<keyword evidence="1" id="KW-0614">Plasmid</keyword>
<dbReference type="RefSeq" id="WP_087071363.1">
    <property type="nucleotide sequence ID" value="NZ_CP021170.1"/>
</dbReference>
<dbReference type="KEGG" id="pbv:AR543_p0042"/>
<evidence type="ECO:0000313" key="2">
    <source>
        <dbReference type="Proteomes" id="UP000078148"/>
    </source>
</evidence>
<proteinExistence type="predicted"/>
<reference evidence="1 2" key="1">
    <citation type="journal article" date="2016" name="Int. J. Syst. Evol. Microbiol.">
        <title>Paenibacillus damxungensis sp. nov., isolated from raw yak (Bos grunniens) milk.</title>
        <authorList>
            <person name="Wu Z."/>
            <person name="Gao C."/>
            <person name="Han J."/>
            <person name="Liu Z."/>
        </authorList>
    </citation>
    <scope>NUCLEOTIDE SEQUENCE [LARGE SCALE GENOMIC DNA]</scope>
    <source>
        <strain evidence="1 2">BD3526</strain>
        <plasmid evidence="1 2">unnamed1</plasmid>
    </source>
</reference>